<dbReference type="PROSITE" id="PS50126">
    <property type="entry name" value="S1"/>
    <property type="match status" value="1"/>
</dbReference>
<evidence type="ECO:0000256" key="5">
    <source>
        <dbReference type="ARBA" id="ARBA00022801"/>
    </source>
</evidence>
<keyword evidence="4 8" id="KW-0540">Nuclease</keyword>
<accession>A0A177N9S0</accession>
<dbReference type="InterPro" id="IPR050180">
    <property type="entry name" value="RNR_Ribonuclease"/>
</dbReference>
<dbReference type="SMART" id="SM00316">
    <property type="entry name" value="S1"/>
    <property type="match status" value="1"/>
</dbReference>
<keyword evidence="7 8" id="KW-0694">RNA-binding</keyword>
<dbReference type="HAMAP" id="MF_01895">
    <property type="entry name" value="RNase_R"/>
    <property type="match status" value="1"/>
</dbReference>
<evidence type="ECO:0000313" key="12">
    <source>
        <dbReference type="Proteomes" id="UP000077857"/>
    </source>
</evidence>
<evidence type="ECO:0000256" key="1">
    <source>
        <dbReference type="ARBA" id="ARBA00001849"/>
    </source>
</evidence>
<dbReference type="GO" id="GO:0006402">
    <property type="term" value="P:mRNA catabolic process"/>
    <property type="evidence" value="ECO:0007669"/>
    <property type="project" value="TreeGrafter"/>
</dbReference>
<organism evidence="11 12">
    <name type="scientific">Methylomonas koyamae</name>
    <dbReference type="NCBI Taxonomy" id="702114"/>
    <lineage>
        <taxon>Bacteria</taxon>
        <taxon>Pseudomonadati</taxon>
        <taxon>Pseudomonadota</taxon>
        <taxon>Gammaproteobacteria</taxon>
        <taxon>Methylococcales</taxon>
        <taxon>Methylococcaceae</taxon>
        <taxon>Methylomonas</taxon>
    </lineage>
</organism>
<dbReference type="GO" id="GO:0008859">
    <property type="term" value="F:exoribonuclease II activity"/>
    <property type="evidence" value="ECO:0007669"/>
    <property type="project" value="UniProtKB-UniRule"/>
</dbReference>
<reference evidence="11 12" key="1">
    <citation type="submission" date="2016-03" db="EMBL/GenBank/DDBJ databases">
        <authorList>
            <person name="Ploux O."/>
        </authorList>
    </citation>
    <scope>NUCLEOTIDE SEQUENCE [LARGE SCALE GENOMIC DNA]</scope>
    <source>
        <strain evidence="11 12">R-45378</strain>
    </source>
</reference>
<evidence type="ECO:0000256" key="3">
    <source>
        <dbReference type="ARBA" id="ARBA00022490"/>
    </source>
</evidence>
<name>A0A177N9S0_9GAMM</name>
<dbReference type="SUPFAM" id="SSF50249">
    <property type="entry name" value="Nucleic acid-binding proteins"/>
    <property type="match status" value="4"/>
</dbReference>
<evidence type="ECO:0000256" key="6">
    <source>
        <dbReference type="ARBA" id="ARBA00022839"/>
    </source>
</evidence>
<dbReference type="Gene3D" id="2.40.50.140">
    <property type="entry name" value="Nucleic acid-binding proteins"/>
    <property type="match status" value="2"/>
</dbReference>
<evidence type="ECO:0000256" key="8">
    <source>
        <dbReference type="HAMAP-Rule" id="MF_01895"/>
    </source>
</evidence>
<dbReference type="RefSeq" id="WP_064041282.1">
    <property type="nucleotide sequence ID" value="NZ_LUUJ01000095.1"/>
</dbReference>
<gene>
    <name evidence="8" type="primary">rnr</name>
    <name evidence="11" type="ORF">A1507_16275</name>
</gene>
<feature type="region of interest" description="Disordered" evidence="9">
    <location>
        <begin position="732"/>
        <end position="772"/>
    </location>
</feature>
<keyword evidence="3 8" id="KW-0963">Cytoplasm</keyword>
<keyword evidence="5 8" id="KW-0378">Hydrolase</keyword>
<dbReference type="Pfam" id="PF00575">
    <property type="entry name" value="S1"/>
    <property type="match status" value="1"/>
</dbReference>
<dbReference type="Pfam" id="PF08206">
    <property type="entry name" value="OB_RNB"/>
    <property type="match status" value="1"/>
</dbReference>
<dbReference type="InterPro" id="IPR004476">
    <property type="entry name" value="RNase_II/RNase_R"/>
</dbReference>
<dbReference type="GO" id="GO:0003723">
    <property type="term" value="F:RNA binding"/>
    <property type="evidence" value="ECO:0007669"/>
    <property type="project" value="UniProtKB-UniRule"/>
</dbReference>
<dbReference type="OrthoDB" id="9764149at2"/>
<dbReference type="InterPro" id="IPR011129">
    <property type="entry name" value="CSD"/>
</dbReference>
<feature type="compositionally biased region" description="Basic residues" evidence="9">
    <location>
        <begin position="762"/>
        <end position="772"/>
    </location>
</feature>
<feature type="compositionally biased region" description="Basic and acidic residues" evidence="9">
    <location>
        <begin position="17"/>
        <end position="27"/>
    </location>
</feature>
<dbReference type="NCBIfam" id="TIGR00358">
    <property type="entry name" value="3_prime_RNase"/>
    <property type="match status" value="1"/>
</dbReference>
<dbReference type="NCBIfam" id="NF008648">
    <property type="entry name" value="PRK11642.1"/>
    <property type="match status" value="1"/>
</dbReference>
<proteinExistence type="inferred from homology"/>
<dbReference type="Pfam" id="PF08461">
    <property type="entry name" value="WHD_RNase_R"/>
    <property type="match status" value="1"/>
</dbReference>
<dbReference type="PANTHER" id="PTHR23355:SF9">
    <property type="entry name" value="DIS3-LIKE EXONUCLEASE 2"/>
    <property type="match status" value="1"/>
</dbReference>
<dbReference type="InterPro" id="IPR012340">
    <property type="entry name" value="NA-bd_OB-fold"/>
</dbReference>
<dbReference type="PANTHER" id="PTHR23355">
    <property type="entry name" value="RIBONUCLEASE"/>
    <property type="match status" value="1"/>
</dbReference>
<comment type="subcellular location">
    <subcellularLocation>
        <location evidence="2 8">Cytoplasm</location>
    </subcellularLocation>
</comment>
<sequence>MTTNSDQPADFSTFVDPHAEREAEKYENPIPSRELILELIQQAGKPLRRQQIAQQFDLESADAQEALRRRLRAMERDGQLSFNSRQKYCIGSGHNTIAGRILGHPDGFGFLKPDDGSEDLFLSPREMKPLMPNDRVVARVSGVDRRGRREAAVIEITERNTHQIVGRFFSEGRVAYVVPDNKKINHEVLIAKEDVGGAKNGQIVVAEILQQPSAHCQPIGRIAEVLGLHMAPGMEIEMAIRSYDLPNQWPEALLAEIKGLKPEVPEEAKQGREDIRQLPLVTIDGEDARDFDDAVYAQKTPKGWKLLVAIADVSHYVKVGTALDDEAKSRSTSVYFPEKVIPMLPEILSNGLCSLNPAVDRLCMVCELLISSEGLVLRSRFFEAVMRSHARLTYSAVAKMLVEGDQKLIKKHQELMPHLQTLYDLYKVMRQQRELRGAMDFDTQETKIVFGPERKIAEIVPLVRNDAHKLIEEFMITANTAAARFLNRKKMPRLLRIHDGPSAEKLLALKTFLNELGLHLGGKAEPTPLDYMHLLESVQQRPDAHLIQTLLLRSMSQAVYSPETKGHFGLALDAYAHFTSPIRRYPDLLVHRAIRHCLAGHKPDTFHYSHDDMVVLGEHCSANERRADDATRDVVSWLKCEYMMDKIGEEFAGVISAVTGFGFFVELQAIFVEGLVHIASLQDDYFNFDPGKHQLYGERSGIRYRLGDSVRIRVIRVSLDDKKIDFELVQAGKKAKTKAAPAKESGKKKAKKSKAEPAKSNAKAKSRRRRRS</sequence>
<evidence type="ECO:0000256" key="4">
    <source>
        <dbReference type="ARBA" id="ARBA00022722"/>
    </source>
</evidence>
<dbReference type="Pfam" id="PF00773">
    <property type="entry name" value="RNB"/>
    <property type="match status" value="1"/>
</dbReference>
<evidence type="ECO:0000256" key="7">
    <source>
        <dbReference type="ARBA" id="ARBA00022884"/>
    </source>
</evidence>
<dbReference type="InterPro" id="IPR022966">
    <property type="entry name" value="RNase_II/R_CS"/>
</dbReference>
<dbReference type="EC" id="3.1.13.1" evidence="8"/>
<dbReference type="AlphaFoldDB" id="A0A177N9S0"/>
<comment type="caution">
    <text evidence="11">The sequence shown here is derived from an EMBL/GenBank/DDBJ whole genome shotgun (WGS) entry which is preliminary data.</text>
</comment>
<dbReference type="SMART" id="SM00357">
    <property type="entry name" value="CSP"/>
    <property type="match status" value="1"/>
</dbReference>
<dbReference type="GO" id="GO:0005829">
    <property type="term" value="C:cytosol"/>
    <property type="evidence" value="ECO:0007669"/>
    <property type="project" value="TreeGrafter"/>
</dbReference>
<protein>
    <recommendedName>
        <fullName evidence="8">Ribonuclease R</fullName>
        <shortName evidence="8">RNase R</shortName>
        <ecNumber evidence="8">3.1.13.1</ecNumber>
    </recommendedName>
</protein>
<dbReference type="InterPro" id="IPR040476">
    <property type="entry name" value="CSD2"/>
</dbReference>
<evidence type="ECO:0000256" key="9">
    <source>
        <dbReference type="SAM" id="MobiDB-lite"/>
    </source>
</evidence>
<dbReference type="InterPro" id="IPR001900">
    <property type="entry name" value="RNase_II/R"/>
</dbReference>
<dbReference type="CDD" id="cd04471">
    <property type="entry name" value="S1_RNase_R"/>
    <property type="match status" value="1"/>
</dbReference>
<dbReference type="EMBL" id="LUUJ01000095">
    <property type="protein sequence ID" value="OAI13840.1"/>
    <property type="molecule type" value="Genomic_DNA"/>
</dbReference>
<dbReference type="Pfam" id="PF17876">
    <property type="entry name" value="CSD2"/>
    <property type="match status" value="1"/>
</dbReference>
<evidence type="ECO:0000259" key="10">
    <source>
        <dbReference type="PROSITE" id="PS50126"/>
    </source>
</evidence>
<comment type="similarity">
    <text evidence="8">Belongs to the RNR ribonuclease family. RNase R subfamily.</text>
</comment>
<evidence type="ECO:0000256" key="2">
    <source>
        <dbReference type="ARBA" id="ARBA00004496"/>
    </source>
</evidence>
<dbReference type="Proteomes" id="UP000077857">
    <property type="component" value="Unassembled WGS sequence"/>
</dbReference>
<dbReference type="InterPro" id="IPR013223">
    <property type="entry name" value="RNase_B_OB_dom"/>
</dbReference>
<evidence type="ECO:0000313" key="11">
    <source>
        <dbReference type="EMBL" id="OAI13840.1"/>
    </source>
</evidence>
<feature type="domain" description="S1 motif" evidence="10">
    <location>
        <begin position="648"/>
        <end position="729"/>
    </location>
</feature>
<comment type="catalytic activity">
    <reaction evidence="1 8">
        <text>Exonucleolytic cleavage in the 3'- to 5'-direction to yield nucleoside 5'-phosphates.</text>
        <dbReference type="EC" id="3.1.13.1"/>
    </reaction>
</comment>
<comment type="function">
    <text evidence="8">3'-5' exoribonuclease that releases 5'-nucleoside monophosphates and is involved in maturation of structured RNAs.</text>
</comment>
<dbReference type="PROSITE" id="PS01175">
    <property type="entry name" value="RIBONUCLEASE_II"/>
    <property type="match status" value="1"/>
</dbReference>
<feature type="region of interest" description="Disordered" evidence="9">
    <location>
        <begin position="1"/>
        <end position="27"/>
    </location>
</feature>
<dbReference type="NCBIfam" id="TIGR02063">
    <property type="entry name" value="RNase_R"/>
    <property type="match status" value="1"/>
</dbReference>
<keyword evidence="6 8" id="KW-0269">Exonuclease</keyword>
<dbReference type="InterPro" id="IPR003029">
    <property type="entry name" value="S1_domain"/>
</dbReference>
<dbReference type="InterPro" id="IPR013668">
    <property type="entry name" value="RNase_R_HTH_12"/>
</dbReference>
<dbReference type="SMART" id="SM00955">
    <property type="entry name" value="RNB"/>
    <property type="match status" value="1"/>
</dbReference>
<dbReference type="InterPro" id="IPR011805">
    <property type="entry name" value="RNase_R"/>
</dbReference>